<organism evidence="1">
    <name type="scientific">Cyanoptyche gloeocystis</name>
    <dbReference type="NCBI Taxonomy" id="77922"/>
    <lineage>
        <taxon>Eukaryota</taxon>
        <taxon>Glaucocystophyceae</taxon>
        <taxon>Glaucocystophyceae incertae sedis</taxon>
        <taxon>Cyanoptyche</taxon>
    </lineage>
</organism>
<evidence type="ECO:0000313" key="1">
    <source>
        <dbReference type="EMBL" id="CAD9551216.1"/>
    </source>
</evidence>
<name>A0A7S2JM78_9EUKA</name>
<accession>A0A7S2JM78</accession>
<gene>
    <name evidence="1" type="ORF">CGLO1086_LOCUS485</name>
</gene>
<reference evidence="1" key="1">
    <citation type="submission" date="2021-01" db="EMBL/GenBank/DDBJ databases">
        <authorList>
            <person name="Corre E."/>
            <person name="Pelletier E."/>
            <person name="Niang G."/>
            <person name="Scheremetjew M."/>
            <person name="Finn R."/>
            <person name="Kale V."/>
            <person name="Holt S."/>
            <person name="Cochrane G."/>
            <person name="Meng A."/>
            <person name="Brown T."/>
            <person name="Cohen L."/>
        </authorList>
    </citation>
    <scope>NUCLEOTIDE SEQUENCE</scope>
    <source>
        <strain evidence="1">SAG4.97</strain>
    </source>
</reference>
<dbReference type="EMBL" id="HBGX01001070">
    <property type="protein sequence ID" value="CAD9551216.1"/>
    <property type="molecule type" value="Transcribed_RNA"/>
</dbReference>
<protein>
    <submittedName>
        <fullName evidence="1">Uncharacterized protein</fullName>
    </submittedName>
</protein>
<sequence length="176" mass="19947">MDLEDLRRTVRLALQTGAPFYNADKVLRCLDIYLTSARTLLSLGKLQYEHKVILEDAIRKAEPLNECDAVWTLRSAFDVILADVEKRRQHQRLKRSGRAAMSIAPSPVQLKRSSSVRKTLLESAADNSPKPGQLYYGHTQWVATSHYPGKTMLVGWTMESATHSVRPPRYNVCHVT</sequence>
<dbReference type="AlphaFoldDB" id="A0A7S2JM78"/>
<proteinExistence type="predicted"/>